<dbReference type="EMBL" id="BAABDD010000001">
    <property type="protein sequence ID" value="GAA3723400.1"/>
    <property type="molecule type" value="Genomic_DNA"/>
</dbReference>
<dbReference type="Pfam" id="PF00117">
    <property type="entry name" value="GATase"/>
    <property type="match status" value="1"/>
</dbReference>
<dbReference type="InterPro" id="IPR005801">
    <property type="entry name" value="ADC_synthase"/>
</dbReference>
<keyword evidence="3" id="KW-0808">Transferase</keyword>
<evidence type="ECO:0000256" key="5">
    <source>
        <dbReference type="SAM" id="MobiDB-lite"/>
    </source>
</evidence>
<feature type="domain" description="Glutamine amidotransferase" evidence="6">
    <location>
        <begin position="4"/>
        <end position="184"/>
    </location>
</feature>
<evidence type="ECO:0000259" key="6">
    <source>
        <dbReference type="Pfam" id="PF00117"/>
    </source>
</evidence>
<dbReference type="InterPro" id="IPR006221">
    <property type="entry name" value="TrpG/PapA_dom"/>
</dbReference>
<organism evidence="9 10">
    <name type="scientific">Salinactinospora qingdaonensis</name>
    <dbReference type="NCBI Taxonomy" id="702744"/>
    <lineage>
        <taxon>Bacteria</taxon>
        <taxon>Bacillati</taxon>
        <taxon>Actinomycetota</taxon>
        <taxon>Actinomycetes</taxon>
        <taxon>Streptosporangiales</taxon>
        <taxon>Nocardiopsidaceae</taxon>
        <taxon>Salinactinospora</taxon>
    </lineage>
</organism>
<dbReference type="PRINTS" id="PR00096">
    <property type="entry name" value="GATASE"/>
</dbReference>
<dbReference type="InterPro" id="IPR029062">
    <property type="entry name" value="Class_I_gatase-like"/>
</dbReference>
<dbReference type="InterPro" id="IPR019999">
    <property type="entry name" value="Anth_synth_I-like"/>
</dbReference>
<dbReference type="SUPFAM" id="SSF52317">
    <property type="entry name" value="Class I glutamine amidotransferase-like"/>
    <property type="match status" value="1"/>
</dbReference>
<dbReference type="PANTHER" id="PTHR11236:SF18">
    <property type="entry name" value="AMINODEOXYCHORISMATE SYNTHASE"/>
    <property type="match status" value="1"/>
</dbReference>
<dbReference type="InterPro" id="IPR005802">
    <property type="entry name" value="ADC_synth_comp_1"/>
</dbReference>
<dbReference type="NCBIfam" id="TIGR00566">
    <property type="entry name" value="trpG_papA"/>
    <property type="match status" value="1"/>
</dbReference>
<dbReference type="InterPro" id="IPR017926">
    <property type="entry name" value="GATASE"/>
</dbReference>
<dbReference type="EC" id="2.6.1.85" evidence="2"/>
<dbReference type="InterPro" id="IPR006805">
    <property type="entry name" value="Anth_synth_I_N"/>
</dbReference>
<dbReference type="Proteomes" id="UP001500908">
    <property type="component" value="Unassembled WGS sequence"/>
</dbReference>
<feature type="domain" description="Chorismate-utilising enzyme C-terminal" evidence="7">
    <location>
        <begin position="418"/>
        <end position="672"/>
    </location>
</feature>
<dbReference type="NCBIfam" id="TIGR00553">
    <property type="entry name" value="pabB"/>
    <property type="match status" value="1"/>
</dbReference>
<dbReference type="Pfam" id="PF04715">
    <property type="entry name" value="Anth_synt_I_N"/>
    <property type="match status" value="1"/>
</dbReference>
<evidence type="ECO:0000256" key="1">
    <source>
        <dbReference type="ARBA" id="ARBA00005970"/>
    </source>
</evidence>
<feature type="domain" description="Anthranilate synthase component I N-terminal" evidence="8">
    <location>
        <begin position="212"/>
        <end position="360"/>
    </location>
</feature>
<evidence type="ECO:0000313" key="9">
    <source>
        <dbReference type="EMBL" id="GAA3723400.1"/>
    </source>
</evidence>
<evidence type="ECO:0000313" key="10">
    <source>
        <dbReference type="Proteomes" id="UP001500908"/>
    </source>
</evidence>
<dbReference type="Pfam" id="PF00425">
    <property type="entry name" value="Chorismate_bind"/>
    <property type="match status" value="1"/>
</dbReference>
<accession>A0ABP7EWI1</accession>
<dbReference type="RefSeq" id="WP_344966137.1">
    <property type="nucleotide sequence ID" value="NZ_BAABDD010000001.1"/>
</dbReference>
<comment type="caution">
    <text evidence="9">The sequence shown here is derived from an EMBL/GenBank/DDBJ whole genome shotgun (WGS) entry which is preliminary data.</text>
</comment>
<dbReference type="Gene3D" id="3.40.50.880">
    <property type="match status" value="1"/>
</dbReference>
<dbReference type="CDD" id="cd01743">
    <property type="entry name" value="GATase1_Anthranilate_Synthase"/>
    <property type="match status" value="1"/>
</dbReference>
<dbReference type="PANTHER" id="PTHR11236">
    <property type="entry name" value="AMINOBENZOATE/ANTHRANILATE SYNTHASE"/>
    <property type="match status" value="1"/>
</dbReference>
<dbReference type="PRINTS" id="PR00097">
    <property type="entry name" value="ANTSNTHASEII"/>
</dbReference>
<evidence type="ECO:0000256" key="4">
    <source>
        <dbReference type="ARBA" id="ARBA00022962"/>
    </source>
</evidence>
<gene>
    <name evidence="9" type="primary">pabB_1</name>
    <name evidence="9" type="ORF">GCM10022402_00020</name>
</gene>
<sequence>MRSLLIDNYDSFTYNLYQLISEVTEQPPVVVRNDADWRELRLSEFDAVVISPGPGRPERQRDFGVSSRVIVESGLPVLGVCLGHQGVCHLFGGGIVSAPEPMHGRVSAVHHSGVDIFAGLPSPFDTVRYHSLAAADLPEELEAIAWTDDGVVMGVRHRSEPIWGVQFHPESISSTYGHDLVANFRDLALQQRRSPYRVHVRKLADCPDTEAAYRALFAGQQHSFWLDSSSVIEGFSRFSFMGGCGPLGEYVTYRVPEGVVTVHRPGRDETAGEAVEQEPAEERVEQGFFSYLEDQLQQRAVPKPEGLPFDFNLGYVGYLGYELKAESGGQAVHKAETPDAALLFTDRMLAVDHVEGTCYLLTLSRGDATEPLAWLEQARARLAHVTEPTPAPPEHTTFTGTGMTDPASAELVELRHDRQGYLNRIAESLELIRQGESYEICLTNAVTVRTPIVALDTYALLRRISPVPYGALLDFPEVAVLSASPERFLTMGTDRVFESKPIKGTRPRGATPEEDEELRQDLLTREKDRSENLMIVDLLRNDLNRVGEVGSVHVPRLFHVETYATVHQLVSTIRGTLRAEESAVGCVRAAFPGGSMTGAPKIRTMEIIDQLEEGPRGVYSGALGWFSLSGAMDLSIVIRTLVAHGDRVSFGVGGAIVALSDPEEEFEETTVKSRAMVSAVLATATPPTPARPEVTSGEAPSPSGSAASRLTPAGGST</sequence>
<dbReference type="SUPFAM" id="SSF56322">
    <property type="entry name" value="ADC synthase"/>
    <property type="match status" value="1"/>
</dbReference>
<dbReference type="PRINTS" id="PR00099">
    <property type="entry name" value="CPSGATASE"/>
</dbReference>
<keyword evidence="4" id="KW-0315">Glutamine amidotransferase</keyword>
<dbReference type="InterPro" id="IPR015890">
    <property type="entry name" value="Chorismate_C"/>
</dbReference>
<proteinExistence type="inferred from homology"/>
<keyword evidence="10" id="KW-1185">Reference proteome</keyword>
<comment type="similarity">
    <text evidence="1">In the C-terminal section; belongs to the anthranilate synthase component I family.</text>
</comment>
<name>A0ABP7EWI1_9ACTN</name>
<reference evidence="10" key="1">
    <citation type="journal article" date="2019" name="Int. J. Syst. Evol. Microbiol.">
        <title>The Global Catalogue of Microorganisms (GCM) 10K type strain sequencing project: providing services to taxonomists for standard genome sequencing and annotation.</title>
        <authorList>
            <consortium name="The Broad Institute Genomics Platform"/>
            <consortium name="The Broad Institute Genome Sequencing Center for Infectious Disease"/>
            <person name="Wu L."/>
            <person name="Ma J."/>
        </authorList>
    </citation>
    <scope>NUCLEOTIDE SEQUENCE [LARGE SCALE GENOMIC DNA]</scope>
    <source>
        <strain evidence="10">JCM 17137</strain>
    </source>
</reference>
<dbReference type="PROSITE" id="PS51273">
    <property type="entry name" value="GATASE_TYPE_1"/>
    <property type="match status" value="1"/>
</dbReference>
<feature type="compositionally biased region" description="Low complexity" evidence="5">
    <location>
        <begin position="696"/>
        <end position="708"/>
    </location>
</feature>
<dbReference type="Gene3D" id="3.60.120.10">
    <property type="entry name" value="Anthranilate synthase"/>
    <property type="match status" value="1"/>
</dbReference>
<protein>
    <recommendedName>
        <fullName evidence="2">aminodeoxychorismate synthase</fullName>
        <ecNumber evidence="2">2.6.1.85</ecNumber>
    </recommendedName>
</protein>
<evidence type="ECO:0000256" key="3">
    <source>
        <dbReference type="ARBA" id="ARBA00022679"/>
    </source>
</evidence>
<evidence type="ECO:0000259" key="7">
    <source>
        <dbReference type="Pfam" id="PF00425"/>
    </source>
</evidence>
<evidence type="ECO:0000259" key="8">
    <source>
        <dbReference type="Pfam" id="PF04715"/>
    </source>
</evidence>
<evidence type="ECO:0000256" key="2">
    <source>
        <dbReference type="ARBA" id="ARBA00013139"/>
    </source>
</evidence>
<feature type="region of interest" description="Disordered" evidence="5">
    <location>
        <begin position="682"/>
        <end position="717"/>
    </location>
</feature>